<gene>
    <name evidence="1" type="ORF">ADH66_09065</name>
    <name evidence="2" type="ORF">I5Q82_19105</name>
</gene>
<dbReference type="PANTHER" id="PTHR10443">
    <property type="entry name" value="MICROSOMAL DIPEPTIDASE"/>
    <property type="match status" value="1"/>
</dbReference>
<dbReference type="PROSITE" id="PS51365">
    <property type="entry name" value="RENAL_DIPEPTIDASE_2"/>
    <property type="match status" value="1"/>
</dbReference>
<sequence length="311" mass="35330">MRYFDLHCDTMTECCVKDKHIDKNDLHIDCQRAAEFDTYIQCYAVWIPDNLRGGAAFHRFQQVAERFSEEILHHEQTMYQYRTLEDLAHSDSRHCAVLTVENAAALGGRLENIAEFARFGVKLCSLTWNGENELGRGVRAPGNGGITPFGRQVVRELEKNRIVVDLSHASPELFYDVASISERPIVATHSNAKKVCRHTRNLTDEQFDIIRLSGGLVGLNLYKGFLNDEPDRAAVTDVLRHAEHFLSLGGENTLAIGADLDGGEKNDFVVSGLEEVPELMEMFLRHNYSEMLVDKIFFKNADDFFKKKDLF</sequence>
<reference evidence="2 4" key="3">
    <citation type="submission" date="2020-11" db="EMBL/GenBank/DDBJ databases">
        <title>Closed and high quality bacterial genomes of the OMM12 community.</title>
        <authorList>
            <person name="Marbouty M."/>
            <person name="Lamy-Besnier Q."/>
            <person name="Debarbieux L."/>
            <person name="Koszul R."/>
        </authorList>
    </citation>
    <scope>NUCLEOTIDE SEQUENCE [LARGE SCALE GENOMIC DNA]</scope>
    <source>
        <strain evidence="2 4">KB18</strain>
    </source>
</reference>
<dbReference type="AlphaFoldDB" id="A0A1Z2XQQ5"/>
<reference evidence="1" key="1">
    <citation type="journal article" date="2017" name="Genome Announc.">
        <title>High-Quality Whole-Genome Sequences of the Oligo-Mouse-Microbiota Bacterial Community.</title>
        <authorList>
            <person name="Garzetti D."/>
            <person name="Brugiroux S."/>
            <person name="Bunk B."/>
            <person name="Pukall R."/>
            <person name="McCoy K.D."/>
            <person name="Macpherson A.J."/>
            <person name="Stecher B."/>
        </authorList>
    </citation>
    <scope>NUCLEOTIDE SEQUENCE</scope>
    <source>
        <strain evidence="1">KB18</strain>
    </source>
</reference>
<reference evidence="3" key="2">
    <citation type="submission" date="2017-05" db="EMBL/GenBank/DDBJ databases">
        <title>Improved OligoMM genomes.</title>
        <authorList>
            <person name="Garzetti D."/>
        </authorList>
    </citation>
    <scope>NUCLEOTIDE SEQUENCE [LARGE SCALE GENOMIC DNA]</scope>
    <source>
        <strain evidence="3">KB18</strain>
    </source>
</reference>
<proteinExistence type="predicted"/>
<evidence type="ECO:0000313" key="1">
    <source>
        <dbReference type="EMBL" id="ASB40788.1"/>
    </source>
</evidence>
<dbReference type="InterPro" id="IPR032466">
    <property type="entry name" value="Metal_Hydrolase"/>
</dbReference>
<dbReference type="GO" id="GO:0070573">
    <property type="term" value="F:metallodipeptidase activity"/>
    <property type="evidence" value="ECO:0007669"/>
    <property type="project" value="InterPro"/>
</dbReference>
<dbReference type="Proteomes" id="UP000596035">
    <property type="component" value="Chromosome"/>
</dbReference>
<protein>
    <submittedName>
        <fullName evidence="2">Membrane dipeptidase</fullName>
    </submittedName>
</protein>
<dbReference type="Gene3D" id="3.20.20.140">
    <property type="entry name" value="Metal-dependent hydrolases"/>
    <property type="match status" value="1"/>
</dbReference>
<dbReference type="EMBL" id="CP021422">
    <property type="protein sequence ID" value="ASB40788.1"/>
    <property type="molecule type" value="Genomic_DNA"/>
</dbReference>
<dbReference type="InterPro" id="IPR008257">
    <property type="entry name" value="Pept_M19"/>
</dbReference>
<accession>A0A1Z2XQQ5</accession>
<dbReference type="GO" id="GO:0006508">
    <property type="term" value="P:proteolysis"/>
    <property type="evidence" value="ECO:0007669"/>
    <property type="project" value="InterPro"/>
</dbReference>
<keyword evidence="3" id="KW-1185">Reference proteome</keyword>
<evidence type="ECO:0000313" key="4">
    <source>
        <dbReference type="Proteomes" id="UP000596035"/>
    </source>
</evidence>
<dbReference type="SUPFAM" id="SSF51556">
    <property type="entry name" value="Metallo-dependent hydrolases"/>
    <property type="match status" value="1"/>
</dbReference>
<evidence type="ECO:0000313" key="2">
    <source>
        <dbReference type="EMBL" id="QQR30069.1"/>
    </source>
</evidence>
<evidence type="ECO:0000313" key="3">
    <source>
        <dbReference type="Proteomes" id="UP000196710"/>
    </source>
</evidence>
<organism evidence="2 4">
    <name type="scientific">Acutalibacter muris</name>
    <dbReference type="NCBI Taxonomy" id="1796620"/>
    <lineage>
        <taxon>Bacteria</taxon>
        <taxon>Bacillati</taxon>
        <taxon>Bacillota</taxon>
        <taxon>Clostridia</taxon>
        <taxon>Eubacteriales</taxon>
        <taxon>Acutalibacteraceae</taxon>
        <taxon>Acutalibacter</taxon>
    </lineage>
</organism>
<dbReference type="PANTHER" id="PTHR10443:SF12">
    <property type="entry name" value="DIPEPTIDASE"/>
    <property type="match status" value="1"/>
</dbReference>
<dbReference type="Pfam" id="PF01244">
    <property type="entry name" value="Peptidase_M19"/>
    <property type="match status" value="1"/>
</dbReference>
<dbReference type="Proteomes" id="UP000196710">
    <property type="component" value="Chromosome"/>
</dbReference>
<name>A0A1Z2XQQ5_9FIRM</name>
<dbReference type="KEGG" id="amur:ADH66_09065"/>
<dbReference type="EMBL" id="CP065321">
    <property type="protein sequence ID" value="QQR30069.1"/>
    <property type="molecule type" value="Genomic_DNA"/>
</dbReference>
<dbReference type="RefSeq" id="WP_066533353.1">
    <property type="nucleotide sequence ID" value="NZ_CAJTCQ010000003.1"/>
</dbReference>